<name>A0ABR1EF15_NECAM</name>
<evidence type="ECO:0000313" key="1">
    <source>
        <dbReference type="EMBL" id="KAK6761287.1"/>
    </source>
</evidence>
<dbReference type="Proteomes" id="UP001303046">
    <property type="component" value="Unassembled WGS sequence"/>
</dbReference>
<evidence type="ECO:0000313" key="2">
    <source>
        <dbReference type="Proteomes" id="UP001303046"/>
    </source>
</evidence>
<accession>A0ABR1EF15</accession>
<protein>
    <recommendedName>
        <fullName evidence="3">Secreted protein</fullName>
    </recommendedName>
</protein>
<comment type="caution">
    <text evidence="1">The sequence shown here is derived from an EMBL/GenBank/DDBJ whole genome shotgun (WGS) entry which is preliminary data.</text>
</comment>
<gene>
    <name evidence="1" type="primary">Necator_chrX.g22536</name>
    <name evidence="1" type="ORF">RB195_022373</name>
</gene>
<organism evidence="1 2">
    <name type="scientific">Necator americanus</name>
    <name type="common">Human hookworm</name>
    <dbReference type="NCBI Taxonomy" id="51031"/>
    <lineage>
        <taxon>Eukaryota</taxon>
        <taxon>Metazoa</taxon>
        <taxon>Ecdysozoa</taxon>
        <taxon>Nematoda</taxon>
        <taxon>Chromadorea</taxon>
        <taxon>Rhabditida</taxon>
        <taxon>Rhabditina</taxon>
        <taxon>Rhabditomorpha</taxon>
        <taxon>Strongyloidea</taxon>
        <taxon>Ancylostomatidae</taxon>
        <taxon>Bunostominae</taxon>
        <taxon>Necator</taxon>
    </lineage>
</organism>
<reference evidence="1 2" key="1">
    <citation type="submission" date="2023-08" db="EMBL/GenBank/DDBJ databases">
        <title>A Necator americanus chromosomal reference genome.</title>
        <authorList>
            <person name="Ilik V."/>
            <person name="Petrzelkova K.J."/>
            <person name="Pardy F."/>
            <person name="Fuh T."/>
            <person name="Niatou-Singa F.S."/>
            <person name="Gouil Q."/>
            <person name="Baker L."/>
            <person name="Ritchie M.E."/>
            <person name="Jex A.R."/>
            <person name="Gazzola D."/>
            <person name="Li H."/>
            <person name="Toshio Fujiwara R."/>
            <person name="Zhan B."/>
            <person name="Aroian R.V."/>
            <person name="Pafco B."/>
            <person name="Schwarz E.M."/>
        </authorList>
    </citation>
    <scope>NUCLEOTIDE SEQUENCE [LARGE SCALE GENOMIC DNA]</scope>
    <source>
        <strain evidence="1 2">Aroian</strain>
        <tissue evidence="1">Whole animal</tissue>
    </source>
</reference>
<proteinExistence type="predicted"/>
<evidence type="ECO:0008006" key="3">
    <source>
        <dbReference type="Google" id="ProtNLM"/>
    </source>
</evidence>
<keyword evidence="2" id="KW-1185">Reference proteome</keyword>
<sequence length="80" mass="9413">MQSSAVGLVAFVLSSYFPAAKTKTKLKRGLWWHIHQTRWSRWTIKKPTCEFSQIFCFDVEAHLVQKHYGAILYYGKIKFC</sequence>
<dbReference type="EMBL" id="JAVFWL010000006">
    <property type="protein sequence ID" value="KAK6761287.1"/>
    <property type="molecule type" value="Genomic_DNA"/>
</dbReference>